<dbReference type="AlphaFoldDB" id="A0A1S2CT22"/>
<comment type="catalytic activity">
    <reaction evidence="1">
        <text>L-ribulose 5-phosphate = D-xylulose 5-phosphate</text>
        <dbReference type="Rhea" id="RHEA:22368"/>
        <dbReference type="ChEBI" id="CHEBI:57737"/>
        <dbReference type="ChEBI" id="CHEBI:58226"/>
        <dbReference type="EC" id="5.1.3.4"/>
    </reaction>
</comment>
<keyword evidence="7" id="KW-0413">Isomerase</keyword>
<dbReference type="Proteomes" id="UP000179934">
    <property type="component" value="Unassembled WGS sequence"/>
</dbReference>
<keyword evidence="8" id="KW-0119">Carbohydrate metabolism</keyword>
<evidence type="ECO:0000256" key="6">
    <source>
        <dbReference type="ARBA" id="ARBA00022833"/>
    </source>
</evidence>
<evidence type="ECO:0000256" key="1">
    <source>
        <dbReference type="ARBA" id="ARBA00001726"/>
    </source>
</evidence>
<keyword evidence="6" id="KW-0862">Zinc</keyword>
<evidence type="ECO:0000313" key="10">
    <source>
        <dbReference type="EMBL" id="OHY91137.1"/>
    </source>
</evidence>
<protein>
    <recommendedName>
        <fullName evidence="4">L-ribulose-5-phosphate 4-epimerase</fullName>
        <ecNumber evidence="4">5.1.3.4</ecNumber>
    </recommendedName>
</protein>
<dbReference type="NCBIfam" id="NF006047">
    <property type="entry name" value="PRK08193.1"/>
    <property type="match status" value="1"/>
</dbReference>
<dbReference type="SUPFAM" id="SSF53639">
    <property type="entry name" value="AraD/HMP-PK domain-like"/>
    <property type="match status" value="1"/>
</dbReference>
<dbReference type="RefSeq" id="WP_042020152.1">
    <property type="nucleotide sequence ID" value="NZ_CDBW01000016.1"/>
</dbReference>
<evidence type="ECO:0000313" key="11">
    <source>
        <dbReference type="Proteomes" id="UP000179934"/>
    </source>
</evidence>
<organism evidence="10 11">
    <name type="scientific">Aeromonas sobria</name>
    <dbReference type="NCBI Taxonomy" id="646"/>
    <lineage>
        <taxon>Bacteria</taxon>
        <taxon>Pseudomonadati</taxon>
        <taxon>Pseudomonadota</taxon>
        <taxon>Gammaproteobacteria</taxon>
        <taxon>Aeromonadales</taxon>
        <taxon>Aeromonadaceae</taxon>
        <taxon>Aeromonas</taxon>
    </lineage>
</organism>
<proteinExistence type="inferred from homology"/>
<dbReference type="EC" id="5.1.3.4" evidence="4"/>
<reference evidence="10 11" key="1">
    <citation type="submission" date="2016-09" db="EMBL/GenBank/DDBJ databases">
        <title>Draft Genome Sequence of Aeromonas sobria Strain 08005, Isolated from Sick Rana catesbeiana.</title>
        <authorList>
            <person name="Yang Q."/>
        </authorList>
    </citation>
    <scope>NUCLEOTIDE SEQUENCE [LARGE SCALE GENOMIC DNA]</scope>
    <source>
        <strain evidence="10 11">08005</strain>
    </source>
</reference>
<dbReference type="GO" id="GO:0008742">
    <property type="term" value="F:L-ribulose-phosphate 4-epimerase activity"/>
    <property type="evidence" value="ECO:0007669"/>
    <property type="project" value="UniProtKB-EC"/>
</dbReference>
<comment type="similarity">
    <text evidence="3">Belongs to the aldolase class II family. AraD/FucA subfamily.</text>
</comment>
<dbReference type="GO" id="GO:0046872">
    <property type="term" value="F:metal ion binding"/>
    <property type="evidence" value="ECO:0007669"/>
    <property type="project" value="UniProtKB-KW"/>
</dbReference>
<dbReference type="OrthoDB" id="9786287at2"/>
<dbReference type="Gene3D" id="3.40.225.10">
    <property type="entry name" value="Class II aldolase/adducin N-terminal domain"/>
    <property type="match status" value="1"/>
</dbReference>
<evidence type="ECO:0000256" key="8">
    <source>
        <dbReference type="ARBA" id="ARBA00023277"/>
    </source>
</evidence>
<dbReference type="GeneID" id="58921945"/>
<dbReference type="PANTHER" id="PTHR22789:SF8">
    <property type="entry name" value="L-RIBULOSE-5-PHOSPHATE 4-EPIMERASE SGBE"/>
    <property type="match status" value="1"/>
</dbReference>
<evidence type="ECO:0000256" key="4">
    <source>
        <dbReference type="ARBA" id="ARBA00013186"/>
    </source>
</evidence>
<dbReference type="InterPro" id="IPR050197">
    <property type="entry name" value="Aldolase_class_II_sugar_metab"/>
</dbReference>
<feature type="domain" description="Class II aldolase/adducin N-terminal" evidence="9">
    <location>
        <begin position="7"/>
        <end position="197"/>
    </location>
</feature>
<evidence type="ECO:0000256" key="3">
    <source>
        <dbReference type="ARBA" id="ARBA00010037"/>
    </source>
</evidence>
<dbReference type="FunFam" id="3.40.225.10:FF:000001">
    <property type="entry name" value="L-ribulose-5-phosphate 4-epimerase UlaF"/>
    <property type="match status" value="1"/>
</dbReference>
<dbReference type="GO" id="GO:0005829">
    <property type="term" value="C:cytosol"/>
    <property type="evidence" value="ECO:0007669"/>
    <property type="project" value="TreeGrafter"/>
</dbReference>
<dbReference type="PANTHER" id="PTHR22789">
    <property type="entry name" value="FUCULOSE PHOSPHATE ALDOLASE"/>
    <property type="match status" value="1"/>
</dbReference>
<name>A0A1S2CT22_AERSO</name>
<sequence length="230" mass="25264">MYNSLKEAVLAANLLLPRYGLVTLTWGNVSQIDRSLGVVAIKPSGVSYDNMTVDDIVVVDLEGQIVEGHLSPSSDTATHLVLYKAFKGISGIVHTHSRHGTIWAQAGMDIPALGTTHADYFYGDIPCTRPLTEDEIRVDYEKNTGKVIVEEFQRRDLDPQALPGVVITGHAPFCWGKSALDAVHNALVLEEVATMALATRALNPAIHIAQELSDKHYFRKHGENAYYGQR</sequence>
<evidence type="ECO:0000256" key="5">
    <source>
        <dbReference type="ARBA" id="ARBA00022723"/>
    </source>
</evidence>
<dbReference type="GO" id="GO:0019323">
    <property type="term" value="P:pentose catabolic process"/>
    <property type="evidence" value="ECO:0007669"/>
    <property type="project" value="TreeGrafter"/>
</dbReference>
<accession>A0A1S2CT22</accession>
<keyword evidence="5" id="KW-0479">Metal-binding</keyword>
<evidence type="ECO:0000256" key="2">
    <source>
        <dbReference type="ARBA" id="ARBA00001947"/>
    </source>
</evidence>
<evidence type="ECO:0000256" key="7">
    <source>
        <dbReference type="ARBA" id="ARBA00023235"/>
    </source>
</evidence>
<dbReference type="Pfam" id="PF00596">
    <property type="entry name" value="Aldolase_II"/>
    <property type="match status" value="1"/>
</dbReference>
<gene>
    <name evidence="10" type="primary">araD</name>
    <name evidence="10" type="ORF">BJD16_04105</name>
</gene>
<comment type="cofactor">
    <cofactor evidence="2">
        <name>Zn(2+)</name>
        <dbReference type="ChEBI" id="CHEBI:29105"/>
    </cofactor>
</comment>
<dbReference type="EMBL" id="MKFU01000023">
    <property type="protein sequence ID" value="OHY91137.1"/>
    <property type="molecule type" value="Genomic_DNA"/>
</dbReference>
<dbReference type="STRING" id="646.BJD16_04105"/>
<dbReference type="NCBIfam" id="NF009003">
    <property type="entry name" value="PRK12348.1"/>
    <property type="match status" value="1"/>
</dbReference>
<evidence type="ECO:0000259" key="9">
    <source>
        <dbReference type="SMART" id="SM01007"/>
    </source>
</evidence>
<dbReference type="InterPro" id="IPR001303">
    <property type="entry name" value="Aldolase_II/adducin_N"/>
</dbReference>
<dbReference type="SMART" id="SM01007">
    <property type="entry name" value="Aldolase_II"/>
    <property type="match status" value="1"/>
</dbReference>
<dbReference type="GO" id="GO:0016832">
    <property type="term" value="F:aldehyde-lyase activity"/>
    <property type="evidence" value="ECO:0007669"/>
    <property type="project" value="TreeGrafter"/>
</dbReference>
<dbReference type="InterPro" id="IPR036409">
    <property type="entry name" value="Aldolase_II/adducin_N_sf"/>
</dbReference>
<comment type="caution">
    <text evidence="10">The sequence shown here is derived from an EMBL/GenBank/DDBJ whole genome shotgun (WGS) entry which is preliminary data.</text>
</comment>